<accession>A0A3N2DGU8</accession>
<sequence length="309" mass="34442">MKKILCPTKAEVLRAIFSMLLSLSLFLAYLTISVTPHAANADEPQVFTFTAIPDQDASQLRQRFSVVADYLSQQLGMPVKYIPVKSYAAAVTAFRNNQVQLAWFGGLSGVRARSLVVGSEAIAQGIEDPHFKSYFIANTRTGLKPSDDFPLAMLDHTFTFGSKGSTSGRLMPEYYIRQNSQRSPEEFFKRVGFSGDHSRTIALVEAGSFDIGAVNYKVWERAVAEGKVDTKRVEVIWQTPDYPDYHWTIRGDIDNHYGAGSEQKLRHALLNMNQPALLAAFPRSGFIAANNNDFQPIEEVARALGLLRR</sequence>
<dbReference type="GO" id="GO:0043190">
    <property type="term" value="C:ATP-binding cassette (ABC) transporter complex"/>
    <property type="evidence" value="ECO:0007669"/>
    <property type="project" value="InterPro"/>
</dbReference>
<dbReference type="Pfam" id="PF12974">
    <property type="entry name" value="Phosphonate-bd"/>
    <property type="match status" value="1"/>
</dbReference>
<reference evidence="4 5" key="1">
    <citation type="submission" date="2018-11" db="EMBL/GenBank/DDBJ databases">
        <title>Genomic Encyclopedia of Type Strains, Phase IV (KMG-IV): sequencing the most valuable type-strain genomes for metagenomic binning, comparative biology and taxonomic classification.</title>
        <authorList>
            <person name="Goeker M."/>
        </authorList>
    </citation>
    <scope>NUCLEOTIDE SEQUENCE [LARGE SCALE GENOMIC DNA]</scope>
    <source>
        <strain evidence="4 5">DSM 100316</strain>
    </source>
</reference>
<organism evidence="4 5">
    <name type="scientific">Sinobacterium caligoides</name>
    <dbReference type="NCBI Taxonomy" id="933926"/>
    <lineage>
        <taxon>Bacteria</taxon>
        <taxon>Pseudomonadati</taxon>
        <taxon>Pseudomonadota</taxon>
        <taxon>Gammaproteobacteria</taxon>
        <taxon>Cellvibrionales</taxon>
        <taxon>Spongiibacteraceae</taxon>
        <taxon>Sinobacterium</taxon>
    </lineage>
</organism>
<comment type="similarity">
    <text evidence="1">Belongs to the phosphate/phosphite/phosphonate binding protein family.</text>
</comment>
<dbReference type="NCBIfam" id="TIGR01098">
    <property type="entry name" value="3A0109s03R"/>
    <property type="match status" value="1"/>
</dbReference>
<evidence type="ECO:0000313" key="4">
    <source>
        <dbReference type="EMBL" id="ROR98961.1"/>
    </source>
</evidence>
<dbReference type="NCBIfam" id="TIGR04553">
    <property type="entry name" value="ABC_peri_selen"/>
    <property type="match status" value="1"/>
</dbReference>
<comment type="caution">
    <text evidence="4">The sequence shown here is derived from an EMBL/GenBank/DDBJ whole genome shotgun (WGS) entry which is preliminary data.</text>
</comment>
<dbReference type="Proteomes" id="UP000275394">
    <property type="component" value="Unassembled WGS sequence"/>
</dbReference>
<name>A0A3N2DGU8_9GAMM</name>
<keyword evidence="2 3" id="KW-0732">Signal</keyword>
<feature type="chain" id="PRO_5017944861" evidence="3">
    <location>
        <begin position="39"/>
        <end position="309"/>
    </location>
</feature>
<dbReference type="PANTHER" id="PTHR35841">
    <property type="entry name" value="PHOSPHONATES-BINDING PERIPLASMIC PROTEIN"/>
    <property type="match status" value="1"/>
</dbReference>
<dbReference type="InterPro" id="IPR005770">
    <property type="entry name" value="PhnD"/>
</dbReference>
<dbReference type="SUPFAM" id="SSF53850">
    <property type="entry name" value="Periplasmic binding protein-like II"/>
    <property type="match status" value="1"/>
</dbReference>
<evidence type="ECO:0000256" key="1">
    <source>
        <dbReference type="ARBA" id="ARBA00007162"/>
    </source>
</evidence>
<keyword evidence="5" id="KW-1185">Reference proteome</keyword>
<evidence type="ECO:0000256" key="2">
    <source>
        <dbReference type="ARBA" id="ARBA00022729"/>
    </source>
</evidence>
<feature type="signal peptide" evidence="3">
    <location>
        <begin position="1"/>
        <end position="38"/>
    </location>
</feature>
<dbReference type="EMBL" id="RKHR01000006">
    <property type="protein sequence ID" value="ROR98961.1"/>
    <property type="molecule type" value="Genomic_DNA"/>
</dbReference>
<dbReference type="PANTHER" id="PTHR35841:SF1">
    <property type="entry name" value="PHOSPHONATES-BINDING PERIPLASMIC PROTEIN"/>
    <property type="match status" value="1"/>
</dbReference>
<gene>
    <name evidence="4" type="ORF">EDC56_3201</name>
</gene>
<protein>
    <submittedName>
        <fullName evidence="4">Phosphonate transport system substrate-binding protein</fullName>
    </submittedName>
</protein>
<dbReference type="GO" id="GO:0055085">
    <property type="term" value="P:transmembrane transport"/>
    <property type="evidence" value="ECO:0007669"/>
    <property type="project" value="InterPro"/>
</dbReference>
<proteinExistence type="inferred from homology"/>
<evidence type="ECO:0000256" key="3">
    <source>
        <dbReference type="SAM" id="SignalP"/>
    </source>
</evidence>
<dbReference type="InterPro" id="IPR030836">
    <property type="entry name" value="ABC_peri_PhnD-like"/>
</dbReference>
<dbReference type="AlphaFoldDB" id="A0A3N2DGU8"/>
<evidence type="ECO:0000313" key="5">
    <source>
        <dbReference type="Proteomes" id="UP000275394"/>
    </source>
</evidence>
<dbReference type="RefSeq" id="WP_245980719.1">
    <property type="nucleotide sequence ID" value="NZ_RKHR01000006.1"/>
</dbReference>
<dbReference type="Gene3D" id="3.40.190.10">
    <property type="entry name" value="Periplasmic binding protein-like II"/>
    <property type="match status" value="2"/>
</dbReference>